<evidence type="ECO:0000256" key="5">
    <source>
        <dbReference type="ARBA" id="ARBA00022691"/>
    </source>
</evidence>
<comment type="similarity">
    <text evidence="1">Belongs to the N(4)/N(6)-methyltransferase family.</text>
</comment>
<evidence type="ECO:0000256" key="1">
    <source>
        <dbReference type="ARBA" id="ARBA00006594"/>
    </source>
</evidence>
<dbReference type="RefSeq" id="WP_259053410.1">
    <property type="nucleotide sequence ID" value="NZ_JANUCT010000001.1"/>
</dbReference>
<keyword evidence="6" id="KW-0680">Restriction system</keyword>
<dbReference type="InterPro" id="IPR029063">
    <property type="entry name" value="SAM-dependent_MTases_sf"/>
</dbReference>
<dbReference type="EC" id="2.1.1.72" evidence="2"/>
<keyword evidence="4" id="KW-0808">Transferase</keyword>
<dbReference type="PROSITE" id="PS00092">
    <property type="entry name" value="N6_MTASE"/>
    <property type="match status" value="1"/>
</dbReference>
<organism evidence="10 11">
    <name type="scientific">Methylohalomonas lacus</name>
    <dbReference type="NCBI Taxonomy" id="398773"/>
    <lineage>
        <taxon>Bacteria</taxon>
        <taxon>Pseudomonadati</taxon>
        <taxon>Pseudomonadota</taxon>
        <taxon>Gammaproteobacteria</taxon>
        <taxon>Methylohalomonadales</taxon>
        <taxon>Methylohalomonadaceae</taxon>
        <taxon>Methylohalomonas</taxon>
    </lineage>
</organism>
<proteinExistence type="inferred from homology"/>
<dbReference type="InterPro" id="IPR002052">
    <property type="entry name" value="DNA_methylase_N6_adenine_CS"/>
</dbReference>
<name>A0AAE3HJN0_9GAMM</name>
<evidence type="ECO:0000256" key="4">
    <source>
        <dbReference type="ARBA" id="ARBA00022679"/>
    </source>
</evidence>
<dbReference type="Proteomes" id="UP001204445">
    <property type="component" value="Unassembled WGS sequence"/>
</dbReference>
<evidence type="ECO:0000256" key="7">
    <source>
        <dbReference type="ARBA" id="ARBA00047942"/>
    </source>
</evidence>
<evidence type="ECO:0000313" key="11">
    <source>
        <dbReference type="Proteomes" id="UP001204445"/>
    </source>
</evidence>
<feature type="domain" description="Type II methyltransferase M.Eco57I C-terminal" evidence="9">
    <location>
        <begin position="542"/>
        <end position="639"/>
    </location>
</feature>
<evidence type="ECO:0000256" key="6">
    <source>
        <dbReference type="ARBA" id="ARBA00022747"/>
    </source>
</evidence>
<dbReference type="AlphaFoldDB" id="A0AAE3HJN0"/>
<reference evidence="10" key="1">
    <citation type="submission" date="2022-08" db="EMBL/GenBank/DDBJ databases">
        <title>Genomic Encyclopedia of Type Strains, Phase III (KMG-III): the genomes of soil and plant-associated and newly described type strains.</title>
        <authorList>
            <person name="Whitman W."/>
        </authorList>
    </citation>
    <scope>NUCLEOTIDE SEQUENCE</scope>
    <source>
        <strain evidence="10">HMT 1</strain>
    </source>
</reference>
<protein>
    <recommendedName>
        <fullName evidence="2">site-specific DNA-methyltransferase (adenine-specific)</fullName>
        <ecNumber evidence="2">2.1.1.72</ecNumber>
    </recommendedName>
</protein>
<evidence type="ECO:0000256" key="3">
    <source>
        <dbReference type="ARBA" id="ARBA00022603"/>
    </source>
</evidence>
<dbReference type="InterPro" id="IPR011639">
    <property type="entry name" value="MethylTrfase_TaqI-like_dom"/>
</dbReference>
<dbReference type="InterPro" id="IPR054520">
    <property type="entry name" value="M_Eco57I_C"/>
</dbReference>
<dbReference type="PANTHER" id="PTHR33841">
    <property type="entry name" value="DNA METHYLTRANSFERASE YEEA-RELATED"/>
    <property type="match status" value="1"/>
</dbReference>
<evidence type="ECO:0000259" key="8">
    <source>
        <dbReference type="Pfam" id="PF07669"/>
    </source>
</evidence>
<dbReference type="EMBL" id="JANUCT010000001">
    <property type="protein sequence ID" value="MCS3902092.1"/>
    <property type="molecule type" value="Genomic_DNA"/>
</dbReference>
<keyword evidence="11" id="KW-1185">Reference proteome</keyword>
<dbReference type="Pfam" id="PF07669">
    <property type="entry name" value="Eco57I"/>
    <property type="match status" value="1"/>
</dbReference>
<accession>A0AAE3HJN0</accession>
<keyword evidence="3" id="KW-0489">Methyltransferase</keyword>
<dbReference type="Pfam" id="PF22837">
    <property type="entry name" value="M_Eco57I_C"/>
    <property type="match status" value="1"/>
</dbReference>
<dbReference type="SUPFAM" id="SSF53335">
    <property type="entry name" value="S-adenosyl-L-methionine-dependent methyltransferases"/>
    <property type="match status" value="1"/>
</dbReference>
<dbReference type="GO" id="GO:0032259">
    <property type="term" value="P:methylation"/>
    <property type="evidence" value="ECO:0007669"/>
    <property type="project" value="UniProtKB-KW"/>
</dbReference>
<comment type="caution">
    <text evidence="10">The sequence shown here is derived from an EMBL/GenBank/DDBJ whole genome shotgun (WGS) entry which is preliminary data.</text>
</comment>
<feature type="domain" description="Type II methyltransferase M.TaqI-like" evidence="8">
    <location>
        <begin position="128"/>
        <end position="236"/>
    </location>
</feature>
<dbReference type="GO" id="GO:0003676">
    <property type="term" value="F:nucleic acid binding"/>
    <property type="evidence" value="ECO:0007669"/>
    <property type="project" value="InterPro"/>
</dbReference>
<dbReference type="Gene3D" id="3.40.50.150">
    <property type="entry name" value="Vaccinia Virus protein VP39"/>
    <property type="match status" value="1"/>
</dbReference>
<dbReference type="PANTHER" id="PTHR33841:SF5">
    <property type="entry name" value="DNA METHYLASE (MODIFICATION METHYLASE) (METHYLTRANSFERASE)-RELATED"/>
    <property type="match status" value="1"/>
</dbReference>
<dbReference type="PRINTS" id="PR00507">
    <property type="entry name" value="N12N6MTFRASE"/>
</dbReference>
<gene>
    <name evidence="10" type="ORF">J2T55_000084</name>
</gene>
<evidence type="ECO:0000313" key="10">
    <source>
        <dbReference type="EMBL" id="MCS3902092.1"/>
    </source>
</evidence>
<dbReference type="GO" id="GO:0009307">
    <property type="term" value="P:DNA restriction-modification system"/>
    <property type="evidence" value="ECO:0007669"/>
    <property type="project" value="UniProtKB-KW"/>
</dbReference>
<comment type="catalytic activity">
    <reaction evidence="7">
        <text>a 2'-deoxyadenosine in DNA + S-adenosyl-L-methionine = an N(6)-methyl-2'-deoxyadenosine in DNA + S-adenosyl-L-homocysteine + H(+)</text>
        <dbReference type="Rhea" id="RHEA:15197"/>
        <dbReference type="Rhea" id="RHEA-COMP:12418"/>
        <dbReference type="Rhea" id="RHEA-COMP:12419"/>
        <dbReference type="ChEBI" id="CHEBI:15378"/>
        <dbReference type="ChEBI" id="CHEBI:57856"/>
        <dbReference type="ChEBI" id="CHEBI:59789"/>
        <dbReference type="ChEBI" id="CHEBI:90615"/>
        <dbReference type="ChEBI" id="CHEBI:90616"/>
        <dbReference type="EC" id="2.1.1.72"/>
    </reaction>
</comment>
<keyword evidence="5" id="KW-0949">S-adenosyl-L-methionine</keyword>
<dbReference type="GO" id="GO:0009007">
    <property type="term" value="F:site-specific DNA-methyltransferase (adenine-specific) activity"/>
    <property type="evidence" value="ECO:0007669"/>
    <property type="project" value="UniProtKB-EC"/>
</dbReference>
<evidence type="ECO:0000256" key="2">
    <source>
        <dbReference type="ARBA" id="ARBA00011900"/>
    </source>
</evidence>
<evidence type="ECO:0000259" key="9">
    <source>
        <dbReference type="Pfam" id="PF22837"/>
    </source>
</evidence>
<sequence>MLKIEADKAIRSEARAFEKALPASQRKELGQFFTGMPLGRVLAALAVDAETQCILDPMAGSGDLLDAASETAIVRGTRLLRLDAIEVDNATAALCEKRLRRVAVGTEYTPCTSCGDVFLPATHEKLPDTGYDLVITNPPYVRYQVLNGRVAKIRSGLSNIVEQCLSGAAQEVWGALTDGYSGLADLSVPSWLLSALLVKPEGTLALVVPATWRSRAYADVIRYLMLRSFRLELVVEDTQQGWFSDALVRTHLIIARRLSDAEVAEPLSARQNWPGAQWVQVAPEAGCPESLLGGAFPGRQPEEDFAAWCRTAGRPDVRGIRPRVFSLEEEWTALRAQAGTRPWMKSLERAGTAVSTTVQSYPSVVSVPEALRDLLPPSFDWHALRPLNAVGIHAGQGLRTGCNRFFYVKLIGDENDVMRIETDPIFGGGRVMPIPASALIPVMHRQADLEAWRNGMLPTTRVLVLRDIVLPEDMDKVREYAELQFLHTDQLPAVMPDELAAHVREAGETPVGNGTQEKRVQELSAVRTNVRSGRGGTLPRFWYMLPDFKPRHLPQAFVPRIIHDVPQVYANSSPAILIDANFSTFWTEADEWTAAGLAVLLNSTWCRAVMEATGTPLGGGALKLEAVHLRTMPVPYLDPESIAKLNDAGDGPQDPQLCDRIVLYAVLGNKASAADIDAFAEHLNERRAALGAERQRGAA</sequence>
<dbReference type="InterPro" id="IPR050953">
    <property type="entry name" value="N4_N6_ade-DNA_methylase"/>
</dbReference>